<dbReference type="SUPFAM" id="SSF53756">
    <property type="entry name" value="UDP-Glycosyltransferase/glycogen phosphorylase"/>
    <property type="match status" value="1"/>
</dbReference>
<evidence type="ECO:0000313" key="4">
    <source>
        <dbReference type="Proteomes" id="UP000001060"/>
    </source>
</evidence>
<dbReference type="GeneID" id="40927337"/>
<evidence type="ECO:0000259" key="2">
    <source>
        <dbReference type="Pfam" id="PF00534"/>
    </source>
</evidence>
<feature type="domain" description="Glycosyl transferase family 1" evidence="2">
    <location>
        <begin position="226"/>
        <end position="368"/>
    </location>
</feature>
<gene>
    <name evidence="3" type="ordered locus">LLO_3153</name>
</gene>
<sequence length="419" mass="49066">MTKSVLFNLQFIQSKKWAVYHGGSENDFTVLLSVLKYIGNDPDWHVYGYYLPDKSFVHDIQSLLSTYSNFTLITGKELQDLSVNTVFQGIYSSDLMGLEWLQKYNLKSVLSLIVIHGIRRYELQVYLHDLLLPNRPRDKVFIIKNYFVRWWMKKNIEKQHQKLISQRPEHVHLVATSQDTKNKILVMCPQLKNNDIHTLYTSQKTPCPSSIPFQIEEEQLILKKFNLVPYKYFLLVSLGRLEKNIYFALNHLHQTCMKHNIPFETIACGETKRNFLVDRLKKKAHIIVTGYVPEKELRVLYKYAYLFIYPTRSEGFGMPILEAMEHGTPVLCTALSPLIEVGGEAAEYFGLGNSLEFCSKIIKFYRDPGFYEEKRKLAIARYQQLSKIQLTHLEEKTSLILDNSYNQERERILEKNIIC</sequence>
<organism evidence="3 4">
    <name type="scientific">Legionella longbeachae serogroup 1 (strain NSW150)</name>
    <dbReference type="NCBI Taxonomy" id="661367"/>
    <lineage>
        <taxon>Bacteria</taxon>
        <taxon>Pseudomonadati</taxon>
        <taxon>Pseudomonadota</taxon>
        <taxon>Gammaproteobacteria</taxon>
        <taxon>Legionellales</taxon>
        <taxon>Legionellaceae</taxon>
        <taxon>Legionella</taxon>
    </lineage>
</organism>
<dbReference type="Gene3D" id="3.40.50.2000">
    <property type="entry name" value="Glycogen Phosphorylase B"/>
    <property type="match status" value="1"/>
</dbReference>
<name>D3HMB7_LEGLN</name>
<dbReference type="Pfam" id="PF00534">
    <property type="entry name" value="Glycos_transf_1"/>
    <property type="match status" value="1"/>
</dbReference>
<dbReference type="RefSeq" id="WP_012979499.1">
    <property type="nucleotide sequence ID" value="NC_013861.1"/>
</dbReference>
<dbReference type="PANTHER" id="PTHR46401:SF2">
    <property type="entry name" value="GLYCOSYLTRANSFERASE WBBK-RELATED"/>
    <property type="match status" value="1"/>
</dbReference>
<dbReference type="CAZy" id="GT4">
    <property type="family name" value="Glycosyltransferase Family 4"/>
</dbReference>
<reference evidence="3 4" key="1">
    <citation type="journal article" date="2010" name="PLoS Genet.">
        <title>Analysis of the Legionella longbeachae genome and transcriptome uncovers unique strategies to cause Legionnaires' disease.</title>
        <authorList>
            <person name="Cazalet C."/>
            <person name="Gomez-Valero L."/>
            <person name="Rusniok C."/>
            <person name="Lomma M."/>
            <person name="Dervins-Ravault D."/>
            <person name="Newton H."/>
            <person name="Sansom F."/>
            <person name="Jarraud S."/>
            <person name="Zidane N."/>
            <person name="Ma L."/>
            <person name="Bouchier C."/>
            <person name="Etienne J."/>
            <person name="Hartland E."/>
            <person name="Buchrieser C."/>
        </authorList>
    </citation>
    <scope>NUCLEOTIDE SEQUENCE [LARGE SCALE GENOMIC DNA]</scope>
    <source>
        <strain evidence="3 4">NSW150</strain>
    </source>
</reference>
<dbReference type="InterPro" id="IPR001296">
    <property type="entry name" value="Glyco_trans_1"/>
</dbReference>
<evidence type="ECO:0000256" key="1">
    <source>
        <dbReference type="ARBA" id="ARBA00022679"/>
    </source>
</evidence>
<proteinExistence type="predicted"/>
<dbReference type="KEGG" id="llo:LLO_3153"/>
<dbReference type="Proteomes" id="UP000001060">
    <property type="component" value="Chromosome"/>
</dbReference>
<protein>
    <submittedName>
        <fullName evidence="3">Putative glycosyl transferase group 1</fullName>
    </submittedName>
</protein>
<accession>D3HMB7</accession>
<keyword evidence="1 3" id="KW-0808">Transferase</keyword>
<dbReference type="HOGENOM" id="CLU_060901_0_0_6"/>
<dbReference type="EMBL" id="FN650140">
    <property type="protein sequence ID" value="CBJ13606.1"/>
    <property type="molecule type" value="Genomic_DNA"/>
</dbReference>
<dbReference type="eggNOG" id="COG0438">
    <property type="taxonomic scope" value="Bacteria"/>
</dbReference>
<dbReference type="GO" id="GO:0016757">
    <property type="term" value="F:glycosyltransferase activity"/>
    <property type="evidence" value="ECO:0007669"/>
    <property type="project" value="InterPro"/>
</dbReference>
<dbReference type="STRING" id="661367.LLO_3153"/>
<dbReference type="PANTHER" id="PTHR46401">
    <property type="entry name" value="GLYCOSYLTRANSFERASE WBBK-RELATED"/>
    <property type="match status" value="1"/>
</dbReference>
<dbReference type="AlphaFoldDB" id="D3HMB7"/>
<keyword evidence="4" id="KW-1185">Reference proteome</keyword>
<dbReference type="OrthoDB" id="9801609at2"/>
<evidence type="ECO:0000313" key="3">
    <source>
        <dbReference type="EMBL" id="CBJ13606.1"/>
    </source>
</evidence>